<feature type="region of interest" description="Disordered" evidence="4">
    <location>
        <begin position="1"/>
        <end position="31"/>
    </location>
</feature>
<evidence type="ECO:0000256" key="3">
    <source>
        <dbReference type="ARBA" id="ARBA00022927"/>
    </source>
</evidence>
<dbReference type="SUPFAM" id="SSF48371">
    <property type="entry name" value="ARM repeat"/>
    <property type="match status" value="1"/>
</dbReference>
<dbReference type="PANTHER" id="PTHR23316">
    <property type="entry name" value="IMPORTIN ALPHA"/>
    <property type="match status" value="1"/>
</dbReference>
<dbReference type="Gene3D" id="1.25.10.10">
    <property type="entry name" value="Leucine-rich Repeat Variant"/>
    <property type="match status" value="1"/>
</dbReference>
<protein>
    <submittedName>
        <fullName evidence="5">Uncharacterized protein</fullName>
    </submittedName>
</protein>
<keyword evidence="2" id="KW-0813">Transport</keyword>
<dbReference type="InterPro" id="IPR016024">
    <property type="entry name" value="ARM-type_fold"/>
</dbReference>
<dbReference type="InterPro" id="IPR011989">
    <property type="entry name" value="ARM-like"/>
</dbReference>
<organism evidence="5 6">
    <name type="scientific">Tritrichomonas musculus</name>
    <dbReference type="NCBI Taxonomy" id="1915356"/>
    <lineage>
        <taxon>Eukaryota</taxon>
        <taxon>Metamonada</taxon>
        <taxon>Parabasalia</taxon>
        <taxon>Tritrichomonadida</taxon>
        <taxon>Tritrichomonadidae</taxon>
        <taxon>Tritrichomonas</taxon>
    </lineage>
</organism>
<sequence>MEEKKVQISPTPINTRAFHAKPGESPGSFRPVIRSPAADKITMSCDEIAQVYTPESILETFKTKDPSKVEPLCHQITAIIQDHQSFHYKIVSNEEVVNAIVDFVPRVNSPQFMTAFTMLILSLLDHDDPVLIDASILFPLRDMLQTYPEQLLVFFREIPSTSVYARNAMVCTGIVSDIISYTAENNSIEGAYAINSLFSCNETIENEDLEPLLPEIVSLLSMTNEKALYYIIFAIINILRQNHDFVSTFYDLKIHDYIVKLLPIPDLTHICIYLIGNVSICEKAGIQHLIRTGTVQKLLDICREKKITSGPYWALSNCFESAPSAVIPLIPVDFLKFTTDAFEEIDDKKFKKDCAYFLATILLFSPHEKLTLLVSKEITSKIIQMLCSESETLVIRLLDAIGRVLFVGMTNEKMTFIIHEICSSPELSKHLENLSVSSNVSILNKAKTLICELEKKRQEL</sequence>
<dbReference type="EMBL" id="JAPFFF010000018">
    <property type="protein sequence ID" value="KAK8860263.1"/>
    <property type="molecule type" value="Genomic_DNA"/>
</dbReference>
<keyword evidence="3" id="KW-0653">Protein transport</keyword>
<evidence type="ECO:0000313" key="5">
    <source>
        <dbReference type="EMBL" id="KAK8860263.1"/>
    </source>
</evidence>
<name>A0ABR2IC86_9EUKA</name>
<evidence type="ECO:0000256" key="4">
    <source>
        <dbReference type="SAM" id="MobiDB-lite"/>
    </source>
</evidence>
<dbReference type="Proteomes" id="UP001470230">
    <property type="component" value="Unassembled WGS sequence"/>
</dbReference>
<evidence type="ECO:0000256" key="2">
    <source>
        <dbReference type="ARBA" id="ARBA00022448"/>
    </source>
</evidence>
<proteinExistence type="inferred from homology"/>
<evidence type="ECO:0000256" key="1">
    <source>
        <dbReference type="ARBA" id="ARBA00010394"/>
    </source>
</evidence>
<evidence type="ECO:0000313" key="6">
    <source>
        <dbReference type="Proteomes" id="UP001470230"/>
    </source>
</evidence>
<gene>
    <name evidence="5" type="ORF">M9Y10_011928</name>
</gene>
<comment type="caution">
    <text evidence="5">The sequence shown here is derived from an EMBL/GenBank/DDBJ whole genome shotgun (WGS) entry which is preliminary data.</text>
</comment>
<accession>A0ABR2IC86</accession>
<comment type="similarity">
    <text evidence="1">Belongs to the importin alpha family.</text>
</comment>
<reference evidence="5 6" key="1">
    <citation type="submission" date="2024-04" db="EMBL/GenBank/DDBJ databases">
        <title>Tritrichomonas musculus Genome.</title>
        <authorList>
            <person name="Alves-Ferreira E."/>
            <person name="Grigg M."/>
            <person name="Lorenzi H."/>
            <person name="Galac M."/>
        </authorList>
    </citation>
    <scope>NUCLEOTIDE SEQUENCE [LARGE SCALE GENOMIC DNA]</scope>
    <source>
        <strain evidence="5 6">EAF2021</strain>
    </source>
</reference>
<keyword evidence="6" id="KW-1185">Reference proteome</keyword>